<dbReference type="Proteomes" id="UP000308730">
    <property type="component" value="Unassembled WGS sequence"/>
</dbReference>
<dbReference type="GO" id="GO:0020037">
    <property type="term" value="F:heme binding"/>
    <property type="evidence" value="ECO:0007669"/>
    <property type="project" value="InterPro"/>
</dbReference>
<dbReference type="EMBL" id="SGPM01000093">
    <property type="protein sequence ID" value="THH30119.1"/>
    <property type="molecule type" value="Genomic_DNA"/>
</dbReference>
<dbReference type="Gene3D" id="1.10.630.10">
    <property type="entry name" value="Cytochrome P450"/>
    <property type="match status" value="1"/>
</dbReference>
<gene>
    <name evidence="6" type="ORF">EUX98_g4052</name>
</gene>
<comment type="caution">
    <text evidence="6">The sequence shown here is derived from an EMBL/GenBank/DDBJ whole genome shotgun (WGS) entry which is preliminary data.</text>
</comment>
<dbReference type="InterPro" id="IPR050121">
    <property type="entry name" value="Cytochrome_P450_monoxygenase"/>
</dbReference>
<dbReference type="AlphaFoldDB" id="A0A4S4MV22"/>
<evidence type="ECO:0000256" key="1">
    <source>
        <dbReference type="ARBA" id="ARBA00001971"/>
    </source>
</evidence>
<evidence type="ECO:0000256" key="2">
    <source>
        <dbReference type="ARBA" id="ARBA00005179"/>
    </source>
</evidence>
<sequence length="295" mass="33156">MAIVAYQGVRYKYIRKLHEQYGDIVRIGPNEVSIRDVTAIAPLMGPNGLPKGPMWIGRTMGPAVLPLVAQQDAAEHLRRRKPWNRAFNTAALKGYEPVVAERVSQFAHALKNQIGVTDLAQWINYFSFGGGSELMRDGDVDKIRWLMDSTMRMSVVLETLPWLRGIVPLIPPLTKDLVRFRSWCFQRATHRIQSGSSTMDLFHYLSLTKNNEDGVDKVFPPLAHVVSDAVLAVIAGSDTTSIVLSNTLFAVLRNPDVYSKLKAEVDLYYPPGENACDTQHYAKMVYLDAVMYLIF</sequence>
<name>A0A4S4MV22_9APHY</name>
<evidence type="ECO:0000256" key="5">
    <source>
        <dbReference type="ARBA" id="ARBA00023004"/>
    </source>
</evidence>
<keyword evidence="7" id="KW-1185">Reference proteome</keyword>
<protein>
    <recommendedName>
        <fullName evidence="8">Cytochrome P450</fullName>
    </recommendedName>
</protein>
<dbReference type="PANTHER" id="PTHR24305:SF235">
    <property type="entry name" value="CYTOCHROME P450 MONOOXYGENASE APDB-RELATED"/>
    <property type="match status" value="1"/>
</dbReference>
<dbReference type="SUPFAM" id="SSF48264">
    <property type="entry name" value="Cytochrome P450"/>
    <property type="match status" value="1"/>
</dbReference>
<dbReference type="InterPro" id="IPR036396">
    <property type="entry name" value="Cyt_P450_sf"/>
</dbReference>
<keyword evidence="3" id="KW-0479">Metal-binding</keyword>
<comment type="pathway">
    <text evidence="2">Secondary metabolite biosynthesis.</text>
</comment>
<proteinExistence type="predicted"/>
<dbReference type="GO" id="GO:0005506">
    <property type="term" value="F:iron ion binding"/>
    <property type="evidence" value="ECO:0007669"/>
    <property type="project" value="InterPro"/>
</dbReference>
<dbReference type="GO" id="GO:0044550">
    <property type="term" value="P:secondary metabolite biosynthetic process"/>
    <property type="evidence" value="ECO:0007669"/>
    <property type="project" value="UniProtKB-ARBA"/>
</dbReference>
<evidence type="ECO:0008006" key="8">
    <source>
        <dbReference type="Google" id="ProtNLM"/>
    </source>
</evidence>
<evidence type="ECO:0000313" key="7">
    <source>
        <dbReference type="Proteomes" id="UP000308730"/>
    </source>
</evidence>
<dbReference type="PANTHER" id="PTHR24305">
    <property type="entry name" value="CYTOCHROME P450"/>
    <property type="match status" value="1"/>
</dbReference>
<dbReference type="GO" id="GO:0004497">
    <property type="term" value="F:monooxygenase activity"/>
    <property type="evidence" value="ECO:0007669"/>
    <property type="project" value="InterPro"/>
</dbReference>
<reference evidence="6 7" key="1">
    <citation type="submission" date="2019-02" db="EMBL/GenBank/DDBJ databases">
        <title>Genome sequencing of the rare red list fungi Antrodiella citrinella (Flaviporus citrinellus).</title>
        <authorList>
            <person name="Buettner E."/>
            <person name="Kellner H."/>
        </authorList>
    </citation>
    <scope>NUCLEOTIDE SEQUENCE [LARGE SCALE GENOMIC DNA]</scope>
    <source>
        <strain evidence="6 7">DSM 108506</strain>
    </source>
</reference>
<keyword evidence="5" id="KW-0408">Iron</keyword>
<dbReference type="OrthoDB" id="6692864at2759"/>
<evidence type="ECO:0000313" key="6">
    <source>
        <dbReference type="EMBL" id="THH30119.1"/>
    </source>
</evidence>
<evidence type="ECO:0000256" key="3">
    <source>
        <dbReference type="ARBA" id="ARBA00022723"/>
    </source>
</evidence>
<accession>A0A4S4MV22</accession>
<organism evidence="6 7">
    <name type="scientific">Antrodiella citrinella</name>
    <dbReference type="NCBI Taxonomy" id="2447956"/>
    <lineage>
        <taxon>Eukaryota</taxon>
        <taxon>Fungi</taxon>
        <taxon>Dikarya</taxon>
        <taxon>Basidiomycota</taxon>
        <taxon>Agaricomycotina</taxon>
        <taxon>Agaricomycetes</taxon>
        <taxon>Polyporales</taxon>
        <taxon>Steccherinaceae</taxon>
        <taxon>Antrodiella</taxon>
    </lineage>
</organism>
<evidence type="ECO:0000256" key="4">
    <source>
        <dbReference type="ARBA" id="ARBA00023002"/>
    </source>
</evidence>
<dbReference type="GO" id="GO:0016705">
    <property type="term" value="F:oxidoreductase activity, acting on paired donors, with incorporation or reduction of molecular oxygen"/>
    <property type="evidence" value="ECO:0007669"/>
    <property type="project" value="InterPro"/>
</dbReference>
<comment type="cofactor">
    <cofactor evidence="1">
        <name>heme</name>
        <dbReference type="ChEBI" id="CHEBI:30413"/>
    </cofactor>
</comment>
<dbReference type="Pfam" id="PF00067">
    <property type="entry name" value="p450"/>
    <property type="match status" value="1"/>
</dbReference>
<keyword evidence="4" id="KW-0560">Oxidoreductase</keyword>
<dbReference type="InterPro" id="IPR001128">
    <property type="entry name" value="Cyt_P450"/>
</dbReference>